<keyword evidence="1" id="KW-0472">Membrane</keyword>
<feature type="transmembrane region" description="Helical" evidence="1">
    <location>
        <begin position="155"/>
        <end position="173"/>
    </location>
</feature>
<comment type="caution">
    <text evidence="2">The sequence shown here is derived from an EMBL/GenBank/DDBJ whole genome shotgun (WGS) entry which is preliminary data.</text>
</comment>
<gene>
    <name evidence="2" type="ORF">QEH52_18500</name>
</gene>
<dbReference type="Proteomes" id="UP001225316">
    <property type="component" value="Unassembled WGS sequence"/>
</dbReference>
<evidence type="ECO:0000256" key="1">
    <source>
        <dbReference type="SAM" id="Phobius"/>
    </source>
</evidence>
<keyword evidence="1" id="KW-1133">Transmembrane helix</keyword>
<keyword evidence="1" id="KW-0812">Transmembrane</keyword>
<name>A0ABU1B0R0_9BACT</name>
<evidence type="ECO:0000313" key="3">
    <source>
        <dbReference type="Proteomes" id="UP001225316"/>
    </source>
</evidence>
<proteinExistence type="predicted"/>
<sequence>MRYWLYILTLCWTLSPLCVLAKSEHGITLTLSQTECYPGDLVELHAEMTRADYAEFELKLPKLAALHFVAQQQSPITYSKGIYWQNAVWIFQPLRAGSIEWIGIRAQVKQGEIENEYELPPLQLEVLSYANTEDAPTPEALPLDSEFKAAGQPSLWLYLLLTAGGLGILYYALRQQSKAAISECTPKASLTELQLSLKADTVPVALIEQLLAEPASTFSAELRMAMEAAVYKPQADPQALRTAIEKEAQS</sequence>
<reference evidence="2 3" key="1">
    <citation type="submission" date="2023-04" db="EMBL/GenBank/DDBJ databases">
        <title>A novel bacteria isolated from coastal sediment.</title>
        <authorList>
            <person name="Liu X.-J."/>
            <person name="Du Z.-J."/>
        </authorList>
    </citation>
    <scope>NUCLEOTIDE SEQUENCE [LARGE SCALE GENOMIC DNA]</scope>
    <source>
        <strain evidence="2 3">SDUM461003</strain>
    </source>
</reference>
<protein>
    <recommendedName>
        <fullName evidence="4">Protein BatD</fullName>
    </recommendedName>
</protein>
<evidence type="ECO:0008006" key="4">
    <source>
        <dbReference type="Google" id="ProtNLM"/>
    </source>
</evidence>
<dbReference type="EMBL" id="JARXHW010000079">
    <property type="protein sequence ID" value="MDQ8209522.1"/>
    <property type="molecule type" value="Genomic_DNA"/>
</dbReference>
<accession>A0ABU1B0R0</accession>
<keyword evidence="3" id="KW-1185">Reference proteome</keyword>
<evidence type="ECO:0000313" key="2">
    <source>
        <dbReference type="EMBL" id="MDQ8209522.1"/>
    </source>
</evidence>
<organism evidence="2 3">
    <name type="scientific">Thalassobacterium maritimum</name>
    <dbReference type="NCBI Taxonomy" id="3041265"/>
    <lineage>
        <taxon>Bacteria</taxon>
        <taxon>Pseudomonadati</taxon>
        <taxon>Verrucomicrobiota</taxon>
        <taxon>Opitutia</taxon>
        <taxon>Puniceicoccales</taxon>
        <taxon>Coraliomargaritaceae</taxon>
        <taxon>Thalassobacterium</taxon>
    </lineage>
</organism>